<dbReference type="EMBL" id="BK015941">
    <property type="protein sequence ID" value="DAF86276.1"/>
    <property type="molecule type" value="Genomic_DNA"/>
</dbReference>
<name>A0A8S5TVP9_9CAUD</name>
<keyword evidence="1" id="KW-0378">Hydrolase</keyword>
<reference evidence="1" key="1">
    <citation type="journal article" date="2021" name="Proc. Natl. Acad. Sci. U.S.A.">
        <title>A Catalog of Tens of Thousands of Viruses from Human Metagenomes Reveals Hidden Associations with Chronic Diseases.</title>
        <authorList>
            <person name="Tisza M.J."/>
            <person name="Buck C.B."/>
        </authorList>
    </citation>
    <scope>NUCLEOTIDE SEQUENCE</scope>
    <source>
        <strain evidence="1">Ctx254</strain>
    </source>
</reference>
<evidence type="ECO:0000313" key="1">
    <source>
        <dbReference type="EMBL" id="DAF86276.1"/>
    </source>
</evidence>
<dbReference type="GO" id="GO:0004519">
    <property type="term" value="F:endonuclease activity"/>
    <property type="evidence" value="ECO:0007669"/>
    <property type="project" value="UniProtKB-KW"/>
</dbReference>
<sequence>MSRKTYSELCQYATFEDRFHYLQLHGKVGFDTFGFDRYLNQSFYQSREWRQFRDKIIVRDAGCDLGCPDREITDWVIQNGKPVRPRIIIHHLNPLTKEDVIGHTDALLDPENVICVSDRTHKAIHYGDDTILKPMYTERRPGDTCPWRK</sequence>
<keyword evidence="1" id="KW-0540">Nuclease</keyword>
<organism evidence="1">
    <name type="scientific">Siphoviridae sp. ctx254</name>
    <dbReference type="NCBI Taxonomy" id="2825737"/>
    <lineage>
        <taxon>Viruses</taxon>
        <taxon>Duplodnaviria</taxon>
        <taxon>Heunggongvirae</taxon>
        <taxon>Uroviricota</taxon>
        <taxon>Caudoviricetes</taxon>
    </lineage>
</organism>
<accession>A0A8S5TVP9</accession>
<proteinExistence type="predicted"/>
<protein>
    <submittedName>
        <fullName evidence="1">HNH endonuclease bacteriophage, HNH Endonuclease, DNA.52A</fullName>
    </submittedName>
</protein>
<keyword evidence="1" id="KW-0255">Endonuclease</keyword>